<dbReference type="Proteomes" id="UP000001542">
    <property type="component" value="Unassembled WGS sequence"/>
</dbReference>
<dbReference type="KEGG" id="tva:4746595"/>
<sequence length="134" mass="15670">MSSAIRSQEHDLKNQISALVSSQEVFERVIREAKQTATRRAQHILDNTYPEPPELPNVHVESDEQDEYLLILDYLITTGCKWTDTVLRFESQHPGVKYDRKKLAKQFGLPTYCRKPLLVQLIEERMRQLEEGED</sequence>
<dbReference type="VEuPathDB" id="TrichDB:TVAGG3_0750260"/>
<evidence type="ECO:0000313" key="1">
    <source>
        <dbReference type="EMBL" id="EAX88923.1"/>
    </source>
</evidence>
<dbReference type="VEuPathDB" id="TrichDB:TVAG_533900"/>
<dbReference type="RefSeq" id="XP_001301853.1">
    <property type="nucleotide sequence ID" value="XM_001301852.1"/>
</dbReference>
<dbReference type="InParanoid" id="A2G1N7"/>
<dbReference type="SMR" id="A2G1N7"/>
<dbReference type="EMBL" id="DS114252">
    <property type="protein sequence ID" value="EAX88923.1"/>
    <property type="molecule type" value="Genomic_DNA"/>
</dbReference>
<protein>
    <submittedName>
        <fullName evidence="1">Uncharacterized protein</fullName>
    </submittedName>
</protein>
<evidence type="ECO:0000313" key="2">
    <source>
        <dbReference type="Proteomes" id="UP000001542"/>
    </source>
</evidence>
<accession>A2G1N7</accession>
<reference evidence="1" key="1">
    <citation type="submission" date="2006-10" db="EMBL/GenBank/DDBJ databases">
        <authorList>
            <person name="Amadeo P."/>
            <person name="Zhao Q."/>
            <person name="Wortman J."/>
            <person name="Fraser-Liggett C."/>
            <person name="Carlton J."/>
        </authorList>
    </citation>
    <scope>NUCLEOTIDE SEQUENCE</scope>
    <source>
        <strain evidence="1">G3</strain>
    </source>
</reference>
<reference evidence="1" key="2">
    <citation type="journal article" date="2007" name="Science">
        <title>Draft genome sequence of the sexually transmitted pathogen Trichomonas vaginalis.</title>
        <authorList>
            <person name="Carlton J.M."/>
            <person name="Hirt R.P."/>
            <person name="Silva J.C."/>
            <person name="Delcher A.L."/>
            <person name="Schatz M."/>
            <person name="Zhao Q."/>
            <person name="Wortman J.R."/>
            <person name="Bidwell S.L."/>
            <person name="Alsmark U.C.M."/>
            <person name="Besteiro S."/>
            <person name="Sicheritz-Ponten T."/>
            <person name="Noel C.J."/>
            <person name="Dacks J.B."/>
            <person name="Foster P.G."/>
            <person name="Simillion C."/>
            <person name="Van de Peer Y."/>
            <person name="Miranda-Saavedra D."/>
            <person name="Barton G.J."/>
            <person name="Westrop G.D."/>
            <person name="Mueller S."/>
            <person name="Dessi D."/>
            <person name="Fiori P.L."/>
            <person name="Ren Q."/>
            <person name="Paulsen I."/>
            <person name="Zhang H."/>
            <person name="Bastida-Corcuera F.D."/>
            <person name="Simoes-Barbosa A."/>
            <person name="Brown M.T."/>
            <person name="Hayes R.D."/>
            <person name="Mukherjee M."/>
            <person name="Okumura C.Y."/>
            <person name="Schneider R."/>
            <person name="Smith A.J."/>
            <person name="Vanacova S."/>
            <person name="Villalvazo M."/>
            <person name="Haas B.J."/>
            <person name="Pertea M."/>
            <person name="Feldblyum T.V."/>
            <person name="Utterback T.R."/>
            <person name="Shu C.L."/>
            <person name="Osoegawa K."/>
            <person name="de Jong P.J."/>
            <person name="Hrdy I."/>
            <person name="Horvathova L."/>
            <person name="Zubacova Z."/>
            <person name="Dolezal P."/>
            <person name="Malik S.B."/>
            <person name="Logsdon J.M. Jr."/>
            <person name="Henze K."/>
            <person name="Gupta A."/>
            <person name="Wang C.C."/>
            <person name="Dunne R.L."/>
            <person name="Upcroft J.A."/>
            <person name="Upcroft P."/>
            <person name="White O."/>
            <person name="Salzberg S.L."/>
            <person name="Tang P."/>
            <person name="Chiu C.-H."/>
            <person name="Lee Y.-S."/>
            <person name="Embley T.M."/>
            <person name="Coombs G.H."/>
            <person name="Mottram J.C."/>
            <person name="Tachezy J."/>
            <person name="Fraser-Liggett C.M."/>
            <person name="Johnson P.J."/>
        </authorList>
    </citation>
    <scope>NUCLEOTIDE SEQUENCE [LARGE SCALE GENOMIC DNA]</scope>
    <source>
        <strain evidence="1">G3</strain>
    </source>
</reference>
<dbReference type="AlphaFoldDB" id="A2G1N7"/>
<keyword evidence="2" id="KW-1185">Reference proteome</keyword>
<organism evidence="1 2">
    <name type="scientific">Trichomonas vaginalis (strain ATCC PRA-98 / G3)</name>
    <dbReference type="NCBI Taxonomy" id="412133"/>
    <lineage>
        <taxon>Eukaryota</taxon>
        <taxon>Metamonada</taxon>
        <taxon>Parabasalia</taxon>
        <taxon>Trichomonadida</taxon>
        <taxon>Trichomonadidae</taxon>
        <taxon>Trichomonas</taxon>
    </lineage>
</organism>
<dbReference type="Gene3D" id="1.20.960.40">
    <property type="match status" value="1"/>
</dbReference>
<gene>
    <name evidence="1" type="ORF">TVAG_533900</name>
</gene>
<name>A2G1N7_TRIV3</name>
<proteinExistence type="predicted"/>